<name>A0A2S6N711_RHOGL</name>
<dbReference type="OrthoDB" id="9801496at2"/>
<keyword evidence="1" id="KW-0560">Oxidoreductase</keyword>
<dbReference type="SUPFAM" id="SSF143243">
    <property type="entry name" value="Nqo5-like"/>
    <property type="match status" value="1"/>
</dbReference>
<dbReference type="InterPro" id="IPR001135">
    <property type="entry name" value="NADH_Q_OxRdtase_suD"/>
</dbReference>
<evidence type="ECO:0000256" key="2">
    <source>
        <dbReference type="ARBA" id="ARBA00023027"/>
    </source>
</evidence>
<dbReference type="PANTHER" id="PTHR43485:SF1">
    <property type="entry name" value="FORMATE HYDROGENLYASE SUBUNIT 5-RELATED"/>
    <property type="match status" value="1"/>
</dbReference>
<feature type="domain" description="NADH-quinone oxidoreductase subunit D" evidence="4">
    <location>
        <begin position="263"/>
        <end position="421"/>
    </location>
</feature>
<evidence type="ECO:0000313" key="5">
    <source>
        <dbReference type="EMBL" id="PPQ30393.1"/>
    </source>
</evidence>
<dbReference type="PANTHER" id="PTHR43485">
    <property type="entry name" value="HYDROGENASE-4 COMPONENT G"/>
    <property type="match status" value="1"/>
</dbReference>
<evidence type="ECO:0000256" key="1">
    <source>
        <dbReference type="ARBA" id="ARBA00023002"/>
    </source>
</evidence>
<dbReference type="InterPro" id="IPR001268">
    <property type="entry name" value="NADH_UbQ_OxRdtase_30kDa_su"/>
</dbReference>
<evidence type="ECO:0000259" key="3">
    <source>
        <dbReference type="Pfam" id="PF00329"/>
    </source>
</evidence>
<dbReference type="SUPFAM" id="SSF56762">
    <property type="entry name" value="HydB/Nqo4-like"/>
    <property type="match status" value="1"/>
</dbReference>
<keyword evidence="6" id="KW-1185">Reference proteome</keyword>
<keyword evidence="2" id="KW-0520">NAD</keyword>
<dbReference type="GO" id="GO:0048038">
    <property type="term" value="F:quinone binding"/>
    <property type="evidence" value="ECO:0007669"/>
    <property type="project" value="InterPro"/>
</dbReference>
<dbReference type="EMBL" id="NHRY01000213">
    <property type="protein sequence ID" value="PPQ30393.1"/>
    <property type="molecule type" value="Genomic_DNA"/>
</dbReference>
<evidence type="ECO:0000313" key="6">
    <source>
        <dbReference type="Proteomes" id="UP000239724"/>
    </source>
</evidence>
<organism evidence="5 6">
    <name type="scientific">Rhodopila globiformis</name>
    <name type="common">Rhodopseudomonas globiformis</name>
    <dbReference type="NCBI Taxonomy" id="1071"/>
    <lineage>
        <taxon>Bacteria</taxon>
        <taxon>Pseudomonadati</taxon>
        <taxon>Pseudomonadota</taxon>
        <taxon>Alphaproteobacteria</taxon>
        <taxon>Acetobacterales</taxon>
        <taxon>Acetobacteraceae</taxon>
        <taxon>Rhodopila</taxon>
    </lineage>
</organism>
<feature type="domain" description="NADH:ubiquinone oxidoreductase 30kDa subunit" evidence="3">
    <location>
        <begin position="75"/>
        <end position="119"/>
    </location>
</feature>
<proteinExistence type="predicted"/>
<comment type="caution">
    <text evidence="5">The sequence shown here is derived from an EMBL/GenBank/DDBJ whole genome shotgun (WGS) entry which is preliminary data.</text>
</comment>
<dbReference type="Pfam" id="PF00346">
    <property type="entry name" value="Complex1_49kDa"/>
    <property type="match status" value="1"/>
</dbReference>
<reference evidence="5 6" key="1">
    <citation type="journal article" date="2018" name="Arch. Microbiol.">
        <title>New insights into the metabolic potential of the phototrophic purple bacterium Rhodopila globiformis DSM 161(T) from its draft genome sequence and evidence for a vanadium-dependent nitrogenase.</title>
        <authorList>
            <person name="Imhoff J.F."/>
            <person name="Rahn T."/>
            <person name="Kunzel S."/>
            <person name="Neulinger S.C."/>
        </authorList>
    </citation>
    <scope>NUCLEOTIDE SEQUENCE [LARGE SCALE GENOMIC DNA]</scope>
    <source>
        <strain evidence="5 6">DSM 161</strain>
    </source>
</reference>
<dbReference type="GO" id="GO:0051287">
    <property type="term" value="F:NAD binding"/>
    <property type="evidence" value="ECO:0007669"/>
    <property type="project" value="InterPro"/>
</dbReference>
<gene>
    <name evidence="5" type="ORF">CCS01_19405</name>
</gene>
<dbReference type="RefSeq" id="WP_104520473.1">
    <property type="nucleotide sequence ID" value="NZ_NHRY01000213.1"/>
</dbReference>
<dbReference type="InterPro" id="IPR052197">
    <property type="entry name" value="ComplexI_49kDa-like"/>
</dbReference>
<dbReference type="GO" id="GO:0016651">
    <property type="term" value="F:oxidoreductase activity, acting on NAD(P)H"/>
    <property type="evidence" value="ECO:0007669"/>
    <property type="project" value="InterPro"/>
</dbReference>
<evidence type="ECO:0000259" key="4">
    <source>
        <dbReference type="Pfam" id="PF00346"/>
    </source>
</evidence>
<protein>
    <submittedName>
        <fullName evidence="5">Hydrogenase expression protein HypE</fullName>
    </submittedName>
</protein>
<sequence>MSLLTDLIAGREQVIDHRPWPRVLADRGLWRDAAERLADGGLSLLSEWGEPGWVHMAVLDTAASPPVAVLSLACPDGRFPSVGAVHPAAIRLERAIRDLFGLAPEGLPDTRPWLDHGRWGDAQEPAASYPFLPASGEGLHQIPVGPVHAGIIEPGHFRFTCDGETIVRLEQRLGYVHKGVDLLMTGAPVARAARLAGHVCGDSTVAYALAFARAVEAATGTTPPERAVWLRAVMAELERLANHIGDFGAICNDGGFAIMLAHCGILRETVLRNAAECFGHRLMMDRIVPGGVAGDLRPVDVTHLQALLRRLREAVPRLVRLYDDTPSLQDRTVTTGILNPVLAKQFAAGGYVGRASGRSFDARRDLAYAPYDVLSFAVPVLQEGDVNARVWIRLKEIDASLILLDHLLREMPEGPVAAPLRDVAVGEGMAVAEAFRGDVLVWLRIANGVIERCHLRDASWFQWPLLEAAIEGNIVADFPICNKSFNCSYSGHDL</sequence>
<dbReference type="AlphaFoldDB" id="A0A2S6N711"/>
<dbReference type="Gene3D" id="1.10.645.10">
    <property type="entry name" value="Cytochrome-c3 Hydrogenase, chain B"/>
    <property type="match status" value="1"/>
</dbReference>
<dbReference type="InterPro" id="IPR029014">
    <property type="entry name" value="NiFe-Hase_large"/>
</dbReference>
<accession>A0A2S6N711</accession>
<dbReference type="InterPro" id="IPR037232">
    <property type="entry name" value="NADH_quin_OxRdtase_su_C/D-like"/>
</dbReference>
<dbReference type="Pfam" id="PF00329">
    <property type="entry name" value="Complex1_30kDa"/>
    <property type="match status" value="1"/>
</dbReference>
<dbReference type="Proteomes" id="UP000239724">
    <property type="component" value="Unassembled WGS sequence"/>
</dbReference>
<dbReference type="GO" id="GO:0008137">
    <property type="term" value="F:NADH dehydrogenase (ubiquinone) activity"/>
    <property type="evidence" value="ECO:0007669"/>
    <property type="project" value="InterPro"/>
</dbReference>